<accession>A0A4Z0HCE4</accession>
<evidence type="ECO:0008006" key="4">
    <source>
        <dbReference type="Google" id="ProtNLM"/>
    </source>
</evidence>
<feature type="compositionally biased region" description="Basic and acidic residues" evidence="1">
    <location>
        <begin position="750"/>
        <end position="767"/>
    </location>
</feature>
<protein>
    <recommendedName>
        <fullName evidence="4">AG2 protein</fullName>
    </recommendedName>
</protein>
<comment type="caution">
    <text evidence="2">The sequence shown here is derived from an EMBL/GenBank/DDBJ whole genome shotgun (WGS) entry which is preliminary data.</text>
</comment>
<proteinExistence type="predicted"/>
<dbReference type="OrthoDB" id="3846417at2"/>
<dbReference type="EMBL" id="SRID01000113">
    <property type="protein sequence ID" value="TGB08949.1"/>
    <property type="molecule type" value="Genomic_DNA"/>
</dbReference>
<gene>
    <name evidence="2" type="ORF">E4099_14505</name>
</gene>
<evidence type="ECO:0000256" key="1">
    <source>
        <dbReference type="SAM" id="MobiDB-lite"/>
    </source>
</evidence>
<sequence length="767" mass="84218">MSGLTFDDIYHVSFTSLGNAADDWKEMVTQLKSLAADATGGLVKQSDAARWAGVNSDVTKPFVRKTAKEFRDAHTEAKSIWSVLRDAHKDLVAIQKSLKEIVDVEAKEQGLRVTGRDDGTVACAYLGGPGQEANRTQKDLDKARRFEDRINRLIAHAQEIDTSVVRALTKSYGDDDTHNFGHAKYESLDDAQAEQALQLARKSLAKSKKGERLSTKELTQLQELLAYNAKDPEFATDFYKALGPKNALIFEAQIVSGASAGDDKTRLRLAHSIQDSMGVALAAATQPHKENPNTPFRESKDHLGEAWLSQLKRVGRERLDLGLKDNQFKPTGYQVLGTLLRHGEYDKRFLVPLGQDMVTLDRESNGWWPVPNSTANGDYRLNLDKGEGDGWDPMNGLMEAFGHSPEASTAFFRRSTGGGDSDLDKLSNFDYFLGDKDGDDRRIWFADKADGHQAPDDESTTPGKDALGHALEAAVSGRAYDAGGPAVEHTDEQAELFRSVVKRLGTNADLIKPDGDLAPIADSLGNMSAEYMRDINRAVSGGDDSRYFWHDGAISDLSDLTGEGSELHEFLYATAQDPDAYSSITHAQQAVTTEAMQKAIHTREDLDLDRVALVAAAPGSEVYGITTEARADAIAAADDSVEKAKEFNERLDTGVEWAGLILEKVVEPIGNRNPIAGEVIGWAIGEVQDAVLDHYQVDEEEAAEQIAKERTKYMAGRREDLADATKEAFYEAARKEGLDINSQDVSTAADDIHREVRRGYDHGRNQK</sequence>
<dbReference type="RefSeq" id="WP_135339458.1">
    <property type="nucleotide sequence ID" value="NZ_JBHLTX010000001.1"/>
</dbReference>
<evidence type="ECO:0000313" key="3">
    <source>
        <dbReference type="Proteomes" id="UP000297948"/>
    </source>
</evidence>
<keyword evidence="3" id="KW-1185">Reference proteome</keyword>
<name>A0A4Z0HCE4_9ACTN</name>
<dbReference type="AlphaFoldDB" id="A0A4Z0HCE4"/>
<feature type="region of interest" description="Disordered" evidence="1">
    <location>
        <begin position="745"/>
        <end position="767"/>
    </location>
</feature>
<evidence type="ECO:0000313" key="2">
    <source>
        <dbReference type="EMBL" id="TGB08949.1"/>
    </source>
</evidence>
<dbReference type="Proteomes" id="UP000297948">
    <property type="component" value="Unassembled WGS sequence"/>
</dbReference>
<organism evidence="2 3">
    <name type="scientific">Streptomyces palmae</name>
    <dbReference type="NCBI Taxonomy" id="1701085"/>
    <lineage>
        <taxon>Bacteria</taxon>
        <taxon>Bacillati</taxon>
        <taxon>Actinomycetota</taxon>
        <taxon>Actinomycetes</taxon>
        <taxon>Kitasatosporales</taxon>
        <taxon>Streptomycetaceae</taxon>
        <taxon>Streptomyces</taxon>
    </lineage>
</organism>
<reference evidence="2 3" key="1">
    <citation type="submission" date="2019-03" db="EMBL/GenBank/DDBJ databases">
        <authorList>
            <person name="Gonzalez-Pimentel J.L."/>
        </authorList>
    </citation>
    <scope>NUCLEOTIDE SEQUENCE [LARGE SCALE GENOMIC DNA]</scope>
    <source>
        <strain evidence="2 3">JCM 31289</strain>
    </source>
</reference>